<dbReference type="Pfam" id="PF00563">
    <property type="entry name" value="EAL"/>
    <property type="match status" value="1"/>
</dbReference>
<protein>
    <submittedName>
        <fullName evidence="2">Phytochrome-like protein cph2</fullName>
    </submittedName>
</protein>
<reference evidence="2 3" key="1">
    <citation type="submission" date="2014-01" db="EMBL/GenBank/DDBJ databases">
        <title>Actinotalea ferrariae CF5-4.</title>
        <authorList>
            <person name="Chen F."/>
            <person name="Li Y."/>
            <person name="Wang G."/>
        </authorList>
    </citation>
    <scope>NUCLEOTIDE SEQUENCE [LARGE SCALE GENOMIC DNA]</scope>
    <source>
        <strain evidence="2 3">CF5-4</strain>
    </source>
</reference>
<feature type="domain" description="EAL" evidence="1">
    <location>
        <begin position="1"/>
        <end position="246"/>
    </location>
</feature>
<dbReference type="SUPFAM" id="SSF141868">
    <property type="entry name" value="EAL domain-like"/>
    <property type="match status" value="1"/>
</dbReference>
<keyword evidence="3" id="KW-1185">Reference proteome</keyword>
<evidence type="ECO:0000313" key="3">
    <source>
        <dbReference type="Proteomes" id="UP000019753"/>
    </source>
</evidence>
<dbReference type="CDD" id="cd01948">
    <property type="entry name" value="EAL"/>
    <property type="match status" value="1"/>
</dbReference>
<dbReference type="PROSITE" id="PS50883">
    <property type="entry name" value="EAL"/>
    <property type="match status" value="1"/>
</dbReference>
<dbReference type="InterPro" id="IPR001633">
    <property type="entry name" value="EAL_dom"/>
</dbReference>
<comment type="caution">
    <text evidence="2">The sequence shown here is derived from an EMBL/GenBank/DDBJ whole genome shotgun (WGS) entry which is preliminary data.</text>
</comment>
<dbReference type="PANTHER" id="PTHR33121:SF76">
    <property type="entry name" value="SIGNALING PROTEIN"/>
    <property type="match status" value="1"/>
</dbReference>
<dbReference type="SMART" id="SM00052">
    <property type="entry name" value="EAL"/>
    <property type="match status" value="1"/>
</dbReference>
<name>A0A021VUZ3_9CELL</name>
<dbReference type="Gene3D" id="3.20.20.450">
    <property type="entry name" value="EAL domain"/>
    <property type="match status" value="1"/>
</dbReference>
<evidence type="ECO:0000313" key="2">
    <source>
        <dbReference type="EMBL" id="EYR64948.1"/>
    </source>
</evidence>
<dbReference type="Pfam" id="PF10069">
    <property type="entry name" value="DICT"/>
    <property type="match status" value="1"/>
</dbReference>
<organism evidence="2 3">
    <name type="scientific">Actinotalea ferrariae CF5-4</name>
    <dbReference type="NCBI Taxonomy" id="948458"/>
    <lineage>
        <taxon>Bacteria</taxon>
        <taxon>Bacillati</taxon>
        <taxon>Actinomycetota</taxon>
        <taxon>Actinomycetes</taxon>
        <taxon>Micrococcales</taxon>
        <taxon>Cellulomonadaceae</taxon>
        <taxon>Actinotalea</taxon>
    </lineage>
</organism>
<dbReference type="GO" id="GO:0071111">
    <property type="term" value="F:cyclic-guanylate-specific phosphodiesterase activity"/>
    <property type="evidence" value="ECO:0007669"/>
    <property type="project" value="InterPro"/>
</dbReference>
<dbReference type="EMBL" id="AXCW01000010">
    <property type="protein sequence ID" value="EYR64948.1"/>
    <property type="molecule type" value="Genomic_DNA"/>
</dbReference>
<evidence type="ECO:0000259" key="1">
    <source>
        <dbReference type="PROSITE" id="PS50883"/>
    </source>
</evidence>
<dbReference type="InterPro" id="IPR019278">
    <property type="entry name" value="DICT_dom"/>
</dbReference>
<dbReference type="Proteomes" id="UP000019753">
    <property type="component" value="Unassembled WGS sequence"/>
</dbReference>
<dbReference type="AlphaFoldDB" id="A0A021VUZ3"/>
<sequence length="412" mass="43744">MDQRRPTTTSTPDAWQVRAVFQPLVDLASGRAIGNEALMRGDGPRTGQSPLDLLDEARATGRLVELDLAAVTAAVAGASRQSGTGSVFINVEPATLGAGRAALVEALRPLVARTSVVVEITERALAVDPAGVLAGAEELRRAGCSIALDDVGAEKESLAFIPILRPEVVKLDLGLLRHASRPATVMIAGAIRAYAEATGAEVVAEGIETPEDRVKARVLGATLGQGWLWGRPTDEPGRVGAEPARPLHPQPVGQALTASPFEIVAQVRSVERAPKRLLLPLTRTLELTAEAAPVPPVLLSSFQHRRNLSPFSLSRYVELAQRLPFVAVLGEDVPCEPAPGVRGADLRPDDPLAREWTVSVLGAHESVALVAREHDGDARTDMDREFDFAVTHDRALVTAVHHAMIGRLTSAV</sequence>
<proteinExistence type="predicted"/>
<dbReference type="InterPro" id="IPR050706">
    <property type="entry name" value="Cyclic-di-GMP_PDE-like"/>
</dbReference>
<dbReference type="InterPro" id="IPR035919">
    <property type="entry name" value="EAL_sf"/>
</dbReference>
<dbReference type="PANTHER" id="PTHR33121">
    <property type="entry name" value="CYCLIC DI-GMP PHOSPHODIESTERASE PDEF"/>
    <property type="match status" value="1"/>
</dbReference>
<gene>
    <name evidence="2" type="ORF">N866_00700</name>
</gene>
<accession>A0A021VUZ3</accession>